<dbReference type="AlphaFoldDB" id="A0A1L9VXZ3"/>
<organism evidence="2 3">
    <name type="scientific">Aspergillus glaucus CBS 516.65</name>
    <dbReference type="NCBI Taxonomy" id="1160497"/>
    <lineage>
        <taxon>Eukaryota</taxon>
        <taxon>Fungi</taxon>
        <taxon>Dikarya</taxon>
        <taxon>Ascomycota</taxon>
        <taxon>Pezizomycotina</taxon>
        <taxon>Eurotiomycetes</taxon>
        <taxon>Eurotiomycetidae</taxon>
        <taxon>Eurotiales</taxon>
        <taxon>Aspergillaceae</taxon>
        <taxon>Aspergillus</taxon>
        <taxon>Aspergillus subgen. Aspergillus</taxon>
    </lineage>
</organism>
<evidence type="ECO:0000256" key="1">
    <source>
        <dbReference type="SAM" id="MobiDB-lite"/>
    </source>
</evidence>
<dbReference type="RefSeq" id="XP_022405456.1">
    <property type="nucleotide sequence ID" value="XM_022542096.1"/>
</dbReference>
<reference evidence="3" key="1">
    <citation type="journal article" date="2017" name="Genome Biol.">
        <title>Comparative genomics reveals high biological diversity and specific adaptations in the industrially and medically important fungal genus Aspergillus.</title>
        <authorList>
            <person name="de Vries R.P."/>
            <person name="Riley R."/>
            <person name="Wiebenga A."/>
            <person name="Aguilar-Osorio G."/>
            <person name="Amillis S."/>
            <person name="Uchima C.A."/>
            <person name="Anderluh G."/>
            <person name="Asadollahi M."/>
            <person name="Askin M."/>
            <person name="Barry K."/>
            <person name="Battaglia E."/>
            <person name="Bayram O."/>
            <person name="Benocci T."/>
            <person name="Braus-Stromeyer S.A."/>
            <person name="Caldana C."/>
            <person name="Canovas D."/>
            <person name="Cerqueira G.C."/>
            <person name="Chen F."/>
            <person name="Chen W."/>
            <person name="Choi C."/>
            <person name="Clum A."/>
            <person name="Dos Santos R.A."/>
            <person name="Damasio A.R."/>
            <person name="Diallinas G."/>
            <person name="Emri T."/>
            <person name="Fekete E."/>
            <person name="Flipphi M."/>
            <person name="Freyberg S."/>
            <person name="Gallo A."/>
            <person name="Gournas C."/>
            <person name="Habgood R."/>
            <person name="Hainaut M."/>
            <person name="Harispe M.L."/>
            <person name="Henrissat B."/>
            <person name="Hilden K.S."/>
            <person name="Hope R."/>
            <person name="Hossain A."/>
            <person name="Karabika E."/>
            <person name="Karaffa L."/>
            <person name="Karanyi Z."/>
            <person name="Krasevec N."/>
            <person name="Kuo A."/>
            <person name="Kusch H."/>
            <person name="LaButti K."/>
            <person name="Lagendijk E.L."/>
            <person name="Lapidus A."/>
            <person name="Levasseur A."/>
            <person name="Lindquist E."/>
            <person name="Lipzen A."/>
            <person name="Logrieco A.F."/>
            <person name="MacCabe A."/>
            <person name="Maekelae M.R."/>
            <person name="Malavazi I."/>
            <person name="Melin P."/>
            <person name="Meyer V."/>
            <person name="Mielnichuk N."/>
            <person name="Miskei M."/>
            <person name="Molnar A.P."/>
            <person name="Mule G."/>
            <person name="Ngan C.Y."/>
            <person name="Orejas M."/>
            <person name="Orosz E."/>
            <person name="Ouedraogo J.P."/>
            <person name="Overkamp K.M."/>
            <person name="Park H.-S."/>
            <person name="Perrone G."/>
            <person name="Piumi F."/>
            <person name="Punt P.J."/>
            <person name="Ram A.F."/>
            <person name="Ramon A."/>
            <person name="Rauscher S."/>
            <person name="Record E."/>
            <person name="Riano-Pachon D.M."/>
            <person name="Robert V."/>
            <person name="Roehrig J."/>
            <person name="Ruller R."/>
            <person name="Salamov A."/>
            <person name="Salih N.S."/>
            <person name="Samson R.A."/>
            <person name="Sandor E."/>
            <person name="Sanguinetti M."/>
            <person name="Schuetze T."/>
            <person name="Sepcic K."/>
            <person name="Shelest E."/>
            <person name="Sherlock G."/>
            <person name="Sophianopoulou V."/>
            <person name="Squina F.M."/>
            <person name="Sun H."/>
            <person name="Susca A."/>
            <person name="Todd R.B."/>
            <person name="Tsang A."/>
            <person name="Unkles S.E."/>
            <person name="van de Wiele N."/>
            <person name="van Rossen-Uffink D."/>
            <person name="Oliveira J.V."/>
            <person name="Vesth T.C."/>
            <person name="Visser J."/>
            <person name="Yu J.-H."/>
            <person name="Zhou M."/>
            <person name="Andersen M.R."/>
            <person name="Archer D.B."/>
            <person name="Baker S.E."/>
            <person name="Benoit I."/>
            <person name="Brakhage A.A."/>
            <person name="Braus G.H."/>
            <person name="Fischer R."/>
            <person name="Frisvad J.C."/>
            <person name="Goldman G.H."/>
            <person name="Houbraken J."/>
            <person name="Oakley B."/>
            <person name="Pocsi I."/>
            <person name="Scazzocchio C."/>
            <person name="Seiboth B."/>
            <person name="vanKuyk P.A."/>
            <person name="Wortman J."/>
            <person name="Dyer P.S."/>
            <person name="Grigoriev I.V."/>
        </authorList>
    </citation>
    <scope>NUCLEOTIDE SEQUENCE [LARGE SCALE GENOMIC DNA]</scope>
    <source>
        <strain evidence="3">CBS 516.65</strain>
    </source>
</reference>
<accession>A0A1L9VXZ3</accession>
<keyword evidence="3" id="KW-1185">Reference proteome</keyword>
<dbReference type="GeneID" id="34458357"/>
<sequence>MCKYKHAQTREDCFRSNGSDPFLQYSSFRYRVLSTEYAEYRTNFTLQDPTAAESSAMALPIREGYVESVASSLTCGIIPNLPPPDSDRAEPFSLGKDGTRSNYLWRNRVLCRQASKQAGIDYVAHELCIKANAGVRHVTLIYLLEAEEGKTCAGLHGAYLRIWDEGWLDRELANYTASCIQIRQHTHYSKQTDKSGNKLRTQPTTAPHSKEQSRPENMETMVHFRLNCDTSLQRRREVQAVVRQAARGSRYSKTKSRMRIIKQSGSVGEPDHAYLPDLLIHKIVQSIEREHPVSRDKENISVCLDSTKLAHGSESVDPHFDGKLWPNVYRIYLIDISYVPALAGPSKNAAQPSPPGDRKVGAMRPRQVRLVAEIFGQGA</sequence>
<feature type="compositionally biased region" description="Polar residues" evidence="1">
    <location>
        <begin position="198"/>
        <end position="207"/>
    </location>
</feature>
<feature type="region of interest" description="Disordered" evidence="1">
    <location>
        <begin position="186"/>
        <end position="216"/>
    </location>
</feature>
<name>A0A1L9VXZ3_ASPGL</name>
<dbReference type="VEuPathDB" id="FungiDB:ASPGLDRAFT_1500122"/>
<dbReference type="EMBL" id="KV878889">
    <property type="protein sequence ID" value="OJJ88780.1"/>
    <property type="molecule type" value="Genomic_DNA"/>
</dbReference>
<dbReference type="Proteomes" id="UP000184300">
    <property type="component" value="Unassembled WGS sequence"/>
</dbReference>
<proteinExistence type="predicted"/>
<evidence type="ECO:0000313" key="3">
    <source>
        <dbReference type="Proteomes" id="UP000184300"/>
    </source>
</evidence>
<gene>
    <name evidence="2" type="ORF">ASPGLDRAFT_1500122</name>
</gene>
<protein>
    <submittedName>
        <fullName evidence="2">Uncharacterized protein</fullName>
    </submittedName>
</protein>
<evidence type="ECO:0000313" key="2">
    <source>
        <dbReference type="EMBL" id="OJJ88780.1"/>
    </source>
</evidence>